<dbReference type="AlphaFoldDB" id="A0A080LWL7"/>
<reference evidence="1 2" key="1">
    <citation type="submission" date="2014-02" db="EMBL/GenBank/DDBJ databases">
        <title>Expanding our view of genomic diversity in Candidatus Accumulibacter clades.</title>
        <authorList>
            <person name="Skennerton C.T."/>
            <person name="Barr J.J."/>
            <person name="Slater F.R."/>
            <person name="Bond P.L."/>
            <person name="Tyson G.W."/>
        </authorList>
    </citation>
    <scope>NUCLEOTIDE SEQUENCE [LARGE SCALE GENOMIC DNA]</scope>
    <source>
        <strain evidence="2">BA-91</strain>
    </source>
</reference>
<evidence type="ECO:0000313" key="2">
    <source>
        <dbReference type="Proteomes" id="UP000020077"/>
    </source>
</evidence>
<dbReference type="RefSeq" id="WP_012806772.1">
    <property type="nucleotide sequence ID" value="NC_013193.1"/>
</dbReference>
<comment type="caution">
    <text evidence="1">The sequence shown here is derived from an EMBL/GenBank/DDBJ whole genome shotgun (WGS) entry which is preliminary data.</text>
</comment>
<protein>
    <submittedName>
        <fullName evidence="1">Uncharacterized protein</fullName>
    </submittedName>
</protein>
<sequence length="67" mass="7878">MSRRRHAGFPEGLSDEAAAALCDFLFQLATACESHYLVQLRRHHDRQRNLYDPEDPWRFPPNAPRSR</sequence>
<accession>A0A080LWL7</accession>
<evidence type="ECO:0000313" key="1">
    <source>
        <dbReference type="EMBL" id="KFB73073.1"/>
    </source>
</evidence>
<gene>
    <name evidence="1" type="ORF">AW09_001712</name>
</gene>
<dbReference type="OrthoDB" id="9181355at2"/>
<organism evidence="1 2">
    <name type="scientific">Candidatus Accumulibacter phosphatis</name>
    <dbReference type="NCBI Taxonomy" id="327160"/>
    <lineage>
        <taxon>Bacteria</taxon>
        <taxon>Pseudomonadati</taxon>
        <taxon>Pseudomonadota</taxon>
        <taxon>Betaproteobacteria</taxon>
        <taxon>Candidatus Accumulibacter</taxon>
    </lineage>
</organism>
<proteinExistence type="predicted"/>
<dbReference type="EMBL" id="JDVG02000291">
    <property type="protein sequence ID" value="KFB73073.1"/>
    <property type="molecule type" value="Genomic_DNA"/>
</dbReference>
<dbReference type="Proteomes" id="UP000020077">
    <property type="component" value="Unassembled WGS sequence"/>
</dbReference>
<name>A0A080LWL7_9PROT</name>